<evidence type="ECO:0000313" key="12">
    <source>
        <dbReference type="Proteomes" id="UP000019116"/>
    </source>
</evidence>
<dbReference type="InterPro" id="IPR036236">
    <property type="entry name" value="Znf_C2H2_sf"/>
</dbReference>
<dbReference type="InterPro" id="IPR052426">
    <property type="entry name" value="Plant_dev_regulator"/>
</dbReference>
<comment type="subcellular location">
    <subcellularLocation>
        <location evidence="1">Nucleus</location>
    </subcellularLocation>
</comment>
<dbReference type="InterPro" id="IPR013087">
    <property type="entry name" value="Znf_C2H2_type"/>
</dbReference>
<dbReference type="GO" id="GO:0008270">
    <property type="term" value="F:zinc ion binding"/>
    <property type="evidence" value="ECO:0007669"/>
    <property type="project" value="UniProtKB-KW"/>
</dbReference>
<dbReference type="Gramene" id="TraesCS7A03G1048700.1">
    <property type="protein sequence ID" value="TraesCS7A03G1048700.1.CDS1"/>
    <property type="gene ID" value="TraesCS7A03G1048700"/>
</dbReference>
<dbReference type="SMR" id="A0A3B6RKI7"/>
<dbReference type="AlphaFoldDB" id="A0A3B6RKI7"/>
<dbReference type="OrthoDB" id="780709at2759"/>
<dbReference type="Gramene" id="TraesCS7A02G431900.1">
    <property type="protein sequence ID" value="TraesCS7A02G431900.1.cds1"/>
    <property type="gene ID" value="TraesCS7A02G431900"/>
</dbReference>
<keyword evidence="3 8" id="KW-0863">Zinc-finger</keyword>
<evidence type="ECO:0000256" key="8">
    <source>
        <dbReference type="PROSITE-ProRule" id="PRU00042"/>
    </source>
</evidence>
<dbReference type="Gramene" id="TraesRN7A0101034600.1">
    <property type="protein sequence ID" value="TraesRN7A0101034600.1"/>
    <property type="gene ID" value="TraesRN7A0101034600"/>
</dbReference>
<dbReference type="OMA" id="EAHLCRI"/>
<name>A0A3B6RKI7_WHEAT</name>
<dbReference type="Gramene" id="TraesROB_scaffold_145465_01G000100.1">
    <property type="protein sequence ID" value="TraesROB_scaffold_145465_01G000100.1"/>
    <property type="gene ID" value="TraesROB_scaffold_145465_01G000100"/>
</dbReference>
<evidence type="ECO:0000256" key="7">
    <source>
        <dbReference type="ARBA" id="ARBA00023242"/>
    </source>
</evidence>
<evidence type="ECO:0000256" key="5">
    <source>
        <dbReference type="ARBA" id="ARBA00023015"/>
    </source>
</evidence>
<keyword evidence="5" id="KW-0805">Transcription regulation</keyword>
<dbReference type="Gramene" id="TraesPARA_EIv1.0_2329120.1">
    <property type="protein sequence ID" value="TraesPARA_EIv1.0_2329120.1.CDS1"/>
    <property type="gene ID" value="TraesPARA_EIv1.0_2329120"/>
</dbReference>
<keyword evidence="12" id="KW-1185">Reference proteome</keyword>
<organism evidence="11">
    <name type="scientific">Triticum aestivum</name>
    <name type="common">Wheat</name>
    <dbReference type="NCBI Taxonomy" id="4565"/>
    <lineage>
        <taxon>Eukaryota</taxon>
        <taxon>Viridiplantae</taxon>
        <taxon>Streptophyta</taxon>
        <taxon>Embryophyta</taxon>
        <taxon>Tracheophyta</taxon>
        <taxon>Spermatophyta</taxon>
        <taxon>Magnoliopsida</taxon>
        <taxon>Liliopsida</taxon>
        <taxon>Poales</taxon>
        <taxon>Poaceae</taxon>
        <taxon>BOP clade</taxon>
        <taxon>Pooideae</taxon>
        <taxon>Triticodae</taxon>
        <taxon>Triticeae</taxon>
        <taxon>Triticinae</taxon>
        <taxon>Triticum</taxon>
    </lineage>
</organism>
<dbReference type="Pfam" id="PF13912">
    <property type="entry name" value="zf-C2H2_6"/>
    <property type="match status" value="1"/>
</dbReference>
<accession>A0A3B6RKI7</accession>
<dbReference type="SUPFAM" id="SSF57667">
    <property type="entry name" value="beta-beta-alpha zinc fingers"/>
    <property type="match status" value="1"/>
</dbReference>
<dbReference type="Proteomes" id="UP000019116">
    <property type="component" value="Chromosome 7A"/>
</dbReference>
<feature type="domain" description="C2H2-type" evidence="10">
    <location>
        <begin position="22"/>
        <end position="49"/>
    </location>
</feature>
<sequence length="85" mass="8877">MEGGGASRAGSPEEARRARESHLCRICKRGFTTAQALGGHMNVHRRRGEAEEPPAGAQVDGGRAGGSKKAAGPVGNDELDLELRL</sequence>
<reference evidence="11" key="1">
    <citation type="submission" date="2018-08" db="EMBL/GenBank/DDBJ databases">
        <authorList>
            <person name="Rossello M."/>
        </authorList>
    </citation>
    <scope>NUCLEOTIDE SEQUENCE [LARGE SCALE GENOMIC DNA]</scope>
    <source>
        <strain evidence="11">cv. Chinese Spring</strain>
    </source>
</reference>
<dbReference type="Gramene" id="TraesCAD_scaffold_034436_01G000400.1">
    <property type="protein sequence ID" value="TraesCAD_scaffold_034436_01G000400.1"/>
    <property type="gene ID" value="TraesCAD_scaffold_034436_01G000400"/>
</dbReference>
<feature type="region of interest" description="Disordered" evidence="9">
    <location>
        <begin position="45"/>
        <end position="85"/>
    </location>
</feature>
<evidence type="ECO:0000259" key="10">
    <source>
        <dbReference type="PROSITE" id="PS50157"/>
    </source>
</evidence>
<dbReference type="PROSITE" id="PS00028">
    <property type="entry name" value="ZINC_FINGER_C2H2_1"/>
    <property type="match status" value="1"/>
</dbReference>
<keyword evidence="2" id="KW-0479">Metal-binding</keyword>
<evidence type="ECO:0000256" key="4">
    <source>
        <dbReference type="ARBA" id="ARBA00022833"/>
    </source>
</evidence>
<dbReference type="PROSITE" id="PS50157">
    <property type="entry name" value="ZINC_FINGER_C2H2_2"/>
    <property type="match status" value="1"/>
</dbReference>
<reference evidence="11" key="2">
    <citation type="submission" date="2018-10" db="UniProtKB">
        <authorList>
            <consortium name="EnsemblPlants"/>
        </authorList>
    </citation>
    <scope>IDENTIFICATION</scope>
</reference>
<proteinExistence type="predicted"/>
<evidence type="ECO:0000256" key="2">
    <source>
        <dbReference type="ARBA" id="ARBA00022723"/>
    </source>
</evidence>
<evidence type="ECO:0000313" key="11">
    <source>
        <dbReference type="EnsemblPlants" id="TraesCS7A02G431900.1.cds1"/>
    </source>
</evidence>
<protein>
    <recommendedName>
        <fullName evidence="10">C2H2-type domain-containing protein</fullName>
    </recommendedName>
</protein>
<keyword evidence="6" id="KW-0804">Transcription</keyword>
<keyword evidence="7" id="KW-0539">Nucleus</keyword>
<dbReference type="PANTHER" id="PTHR45801">
    <property type="entry name" value="OS07G0101800 PROTEIN"/>
    <property type="match status" value="1"/>
</dbReference>
<dbReference type="GO" id="GO:0005634">
    <property type="term" value="C:nucleus"/>
    <property type="evidence" value="ECO:0007669"/>
    <property type="project" value="UniProtKB-SubCell"/>
</dbReference>
<keyword evidence="4" id="KW-0862">Zinc</keyword>
<evidence type="ECO:0000256" key="6">
    <source>
        <dbReference type="ARBA" id="ARBA00023163"/>
    </source>
</evidence>
<evidence type="ECO:0000256" key="1">
    <source>
        <dbReference type="ARBA" id="ARBA00004123"/>
    </source>
</evidence>
<feature type="region of interest" description="Disordered" evidence="9">
    <location>
        <begin position="1"/>
        <end position="20"/>
    </location>
</feature>
<evidence type="ECO:0000256" key="9">
    <source>
        <dbReference type="SAM" id="MobiDB-lite"/>
    </source>
</evidence>
<feature type="compositionally biased region" description="Basic and acidic residues" evidence="9">
    <location>
        <begin position="11"/>
        <end position="20"/>
    </location>
</feature>
<dbReference type="PANTHER" id="PTHR45801:SF117">
    <property type="entry name" value="OS07G0417400 PROTEIN"/>
    <property type="match status" value="1"/>
</dbReference>
<evidence type="ECO:0000256" key="3">
    <source>
        <dbReference type="ARBA" id="ARBA00022771"/>
    </source>
</evidence>
<dbReference type="EnsemblPlants" id="TraesCS7A02G431900.1">
    <property type="protein sequence ID" value="TraesCS7A02G431900.1.cds1"/>
    <property type="gene ID" value="TraesCS7A02G431900"/>
</dbReference>